<evidence type="ECO:0000256" key="5">
    <source>
        <dbReference type="ARBA" id="ARBA00022741"/>
    </source>
</evidence>
<keyword evidence="2" id="KW-0813">Transport</keyword>
<proteinExistence type="predicted"/>
<keyword evidence="3" id="KW-1003">Cell membrane</keyword>
<dbReference type="FunFam" id="3.40.50.300:FF:000299">
    <property type="entry name" value="ABC transporter ATP-binding protein/permease"/>
    <property type="match status" value="1"/>
</dbReference>
<dbReference type="EMBL" id="QXDC01000003">
    <property type="protein sequence ID" value="RIA43549.1"/>
    <property type="molecule type" value="Genomic_DNA"/>
</dbReference>
<comment type="subcellular location">
    <subcellularLocation>
        <location evidence="1">Cell membrane</location>
        <topology evidence="1">Multi-pass membrane protein</topology>
    </subcellularLocation>
</comment>
<evidence type="ECO:0000256" key="9">
    <source>
        <dbReference type="SAM" id="Phobius"/>
    </source>
</evidence>
<dbReference type="InterPro" id="IPR039421">
    <property type="entry name" value="Type_1_exporter"/>
</dbReference>
<feature type="transmembrane region" description="Helical" evidence="9">
    <location>
        <begin position="168"/>
        <end position="185"/>
    </location>
</feature>
<dbReference type="GO" id="GO:0015421">
    <property type="term" value="F:ABC-type oligopeptide transporter activity"/>
    <property type="evidence" value="ECO:0007669"/>
    <property type="project" value="TreeGrafter"/>
</dbReference>
<dbReference type="CDD" id="cd18587">
    <property type="entry name" value="ABC_6TM_LapB_like"/>
    <property type="match status" value="1"/>
</dbReference>
<feature type="transmembrane region" description="Helical" evidence="9">
    <location>
        <begin position="138"/>
        <end position="162"/>
    </location>
</feature>
<keyword evidence="13" id="KW-1185">Reference proteome</keyword>
<dbReference type="Gene3D" id="3.40.50.300">
    <property type="entry name" value="P-loop containing nucleotide triphosphate hydrolases"/>
    <property type="match status" value="1"/>
</dbReference>
<protein>
    <submittedName>
        <fullName evidence="12">ATP-binding cassette subfamily C protein LapB</fullName>
    </submittedName>
</protein>
<dbReference type="InterPro" id="IPR027417">
    <property type="entry name" value="P-loop_NTPase"/>
</dbReference>
<dbReference type="SUPFAM" id="SSF52540">
    <property type="entry name" value="P-loop containing nucleoside triphosphate hydrolases"/>
    <property type="match status" value="1"/>
</dbReference>
<dbReference type="InterPro" id="IPR017750">
    <property type="entry name" value="ATPase_T1SS"/>
</dbReference>
<evidence type="ECO:0000256" key="3">
    <source>
        <dbReference type="ARBA" id="ARBA00022475"/>
    </source>
</evidence>
<dbReference type="GO" id="GO:0005886">
    <property type="term" value="C:plasma membrane"/>
    <property type="evidence" value="ECO:0007669"/>
    <property type="project" value="UniProtKB-SubCell"/>
</dbReference>
<dbReference type="Proteomes" id="UP000266568">
    <property type="component" value="Unassembled WGS sequence"/>
</dbReference>
<organism evidence="12 13">
    <name type="scientific">Hephaestia caeni</name>
    <dbReference type="NCBI Taxonomy" id="645617"/>
    <lineage>
        <taxon>Bacteria</taxon>
        <taxon>Pseudomonadati</taxon>
        <taxon>Pseudomonadota</taxon>
        <taxon>Alphaproteobacteria</taxon>
        <taxon>Sphingomonadales</taxon>
        <taxon>Sphingomonadaceae</taxon>
        <taxon>Hephaestia</taxon>
    </lineage>
</organism>
<dbReference type="PROSITE" id="PS50929">
    <property type="entry name" value="ABC_TM1F"/>
    <property type="match status" value="1"/>
</dbReference>
<evidence type="ECO:0000256" key="7">
    <source>
        <dbReference type="ARBA" id="ARBA00022989"/>
    </source>
</evidence>
<keyword evidence="6 12" id="KW-0067">ATP-binding</keyword>
<evidence type="ECO:0000259" key="11">
    <source>
        <dbReference type="PROSITE" id="PS50929"/>
    </source>
</evidence>
<dbReference type="SUPFAM" id="SSF90123">
    <property type="entry name" value="ABC transporter transmembrane region"/>
    <property type="match status" value="1"/>
</dbReference>
<dbReference type="AlphaFoldDB" id="A0A397P6A4"/>
<dbReference type="PANTHER" id="PTHR43394:SF1">
    <property type="entry name" value="ATP-BINDING CASSETTE SUB-FAMILY B MEMBER 10, MITOCHONDRIAL"/>
    <property type="match status" value="1"/>
</dbReference>
<dbReference type="InterPro" id="IPR003593">
    <property type="entry name" value="AAA+_ATPase"/>
</dbReference>
<evidence type="ECO:0000256" key="2">
    <source>
        <dbReference type="ARBA" id="ARBA00022448"/>
    </source>
</evidence>
<sequence length="574" mass="62382">MTDHRLAEERKPRFARWLTEPMLRNKDTYIKVAAAAALINIFGLVTSLFSMTVYDRVIPNHAMSSLTALTIGFVIVILFDFALRILRAYFVDMAGADIDHDIGGSVFERLMAIRLDMKRGSVGALAGLMRELETLRDFFASATMSAIVDVPFIFVTLAFIGIIGGKLVLVPLVIVPIVIITAWLTQPAMDRLAARTMNEGLYKQTVLVEAIGALETVKTSGATGLLGNRWRRAITQHSDSSLRQRLISTIAITVSTSANSISYAGVIIAGVFLVNSRDLTTGGLVACSILSGRAVAPLSSIAQLLSRMTQARTAYRQLNAMMEQPSEGPEGEALQPARFEGRIDLRNVEFRYPDTAEKALDGISFSIKPGERVALIGRVGSGKSTIARLILGLYTAQEGLVMIDGTDIRQYDPRAMRKQIGVAMQDSVLLSGSVRENIALERSGIDDAEMLRASQLSGTHGFMGQLANGYDLKLADRGDGLSGGQRQSIAIARALAGSPPILVFDEPTSAMDQMSESQLIERLTGELKDRTVLLITHRPSLLKLVDRVIIIDKGKVAADGPRDKVLQQINRRAA</sequence>
<evidence type="ECO:0000256" key="8">
    <source>
        <dbReference type="ARBA" id="ARBA00023136"/>
    </source>
</evidence>
<dbReference type="NCBIfam" id="TIGR03375">
    <property type="entry name" value="type_I_sec_LssB"/>
    <property type="match status" value="1"/>
</dbReference>
<evidence type="ECO:0000256" key="1">
    <source>
        <dbReference type="ARBA" id="ARBA00004651"/>
    </source>
</evidence>
<name>A0A397P6A4_9SPHN</name>
<evidence type="ECO:0000256" key="4">
    <source>
        <dbReference type="ARBA" id="ARBA00022692"/>
    </source>
</evidence>
<feature type="transmembrane region" description="Helical" evidence="9">
    <location>
        <begin position="246"/>
        <end position="273"/>
    </location>
</feature>
<evidence type="ECO:0000313" key="13">
    <source>
        <dbReference type="Proteomes" id="UP000266568"/>
    </source>
</evidence>
<feature type="transmembrane region" description="Helical" evidence="9">
    <location>
        <begin position="32"/>
        <end position="54"/>
    </location>
</feature>
<keyword evidence="4 9" id="KW-0812">Transmembrane</keyword>
<dbReference type="RefSeq" id="WP_119035392.1">
    <property type="nucleotide sequence ID" value="NZ_QXDC01000003.1"/>
</dbReference>
<dbReference type="PANTHER" id="PTHR43394">
    <property type="entry name" value="ATP-DEPENDENT PERMEASE MDL1, MITOCHONDRIAL"/>
    <property type="match status" value="1"/>
</dbReference>
<dbReference type="PROSITE" id="PS50893">
    <property type="entry name" value="ABC_TRANSPORTER_2"/>
    <property type="match status" value="1"/>
</dbReference>
<evidence type="ECO:0000256" key="6">
    <source>
        <dbReference type="ARBA" id="ARBA00022840"/>
    </source>
</evidence>
<feature type="transmembrane region" description="Helical" evidence="9">
    <location>
        <begin position="66"/>
        <end position="83"/>
    </location>
</feature>
<feature type="domain" description="ABC transmembrane type-1" evidence="11">
    <location>
        <begin position="32"/>
        <end position="310"/>
    </location>
</feature>
<evidence type="ECO:0000259" key="10">
    <source>
        <dbReference type="PROSITE" id="PS50893"/>
    </source>
</evidence>
<reference evidence="12 13" key="1">
    <citation type="submission" date="2018-08" db="EMBL/GenBank/DDBJ databases">
        <title>Genomic Encyclopedia of Type Strains, Phase IV (KMG-IV): sequencing the most valuable type-strain genomes for metagenomic binning, comparative biology and taxonomic classification.</title>
        <authorList>
            <person name="Goeker M."/>
        </authorList>
    </citation>
    <scope>NUCLEOTIDE SEQUENCE [LARGE SCALE GENOMIC DNA]</scope>
    <source>
        <strain evidence="12 13">DSM 25527</strain>
    </source>
</reference>
<keyword evidence="8 9" id="KW-0472">Membrane</keyword>
<gene>
    <name evidence="12" type="ORF">DFR49_1771</name>
</gene>
<dbReference type="InterPro" id="IPR003439">
    <property type="entry name" value="ABC_transporter-like_ATP-bd"/>
</dbReference>
<comment type="caution">
    <text evidence="12">The sequence shown here is derived from an EMBL/GenBank/DDBJ whole genome shotgun (WGS) entry which is preliminary data.</text>
</comment>
<keyword evidence="5" id="KW-0547">Nucleotide-binding</keyword>
<dbReference type="InterPro" id="IPR011527">
    <property type="entry name" value="ABC1_TM_dom"/>
</dbReference>
<dbReference type="OrthoDB" id="9787557at2"/>
<dbReference type="GO" id="GO:0005524">
    <property type="term" value="F:ATP binding"/>
    <property type="evidence" value="ECO:0007669"/>
    <property type="project" value="UniProtKB-KW"/>
</dbReference>
<dbReference type="Pfam" id="PF00664">
    <property type="entry name" value="ABC_membrane"/>
    <property type="match status" value="1"/>
</dbReference>
<keyword evidence="7 9" id="KW-1133">Transmembrane helix</keyword>
<dbReference type="SMART" id="SM00382">
    <property type="entry name" value="AAA"/>
    <property type="match status" value="1"/>
</dbReference>
<dbReference type="GO" id="GO:0016887">
    <property type="term" value="F:ATP hydrolysis activity"/>
    <property type="evidence" value="ECO:0007669"/>
    <property type="project" value="InterPro"/>
</dbReference>
<evidence type="ECO:0000313" key="12">
    <source>
        <dbReference type="EMBL" id="RIA43549.1"/>
    </source>
</evidence>
<feature type="domain" description="ABC transporter" evidence="10">
    <location>
        <begin position="343"/>
        <end position="573"/>
    </location>
</feature>
<dbReference type="InterPro" id="IPR036640">
    <property type="entry name" value="ABC1_TM_sf"/>
</dbReference>
<accession>A0A397P6A4</accession>
<dbReference type="Gene3D" id="1.20.1560.10">
    <property type="entry name" value="ABC transporter type 1, transmembrane domain"/>
    <property type="match status" value="1"/>
</dbReference>
<dbReference type="Pfam" id="PF00005">
    <property type="entry name" value="ABC_tran"/>
    <property type="match status" value="1"/>
</dbReference>